<dbReference type="GO" id="GO:0005737">
    <property type="term" value="C:cytoplasm"/>
    <property type="evidence" value="ECO:0007669"/>
    <property type="project" value="UniProtKB-SubCell"/>
</dbReference>
<dbReference type="InterPro" id="IPR051552">
    <property type="entry name" value="HptR"/>
</dbReference>
<dbReference type="PANTHER" id="PTHR42713">
    <property type="entry name" value="HISTIDINE KINASE-RELATED"/>
    <property type="match status" value="1"/>
</dbReference>
<evidence type="ECO:0000256" key="9">
    <source>
        <dbReference type="ARBA" id="ARBA00024867"/>
    </source>
</evidence>
<dbReference type="SMART" id="SM00342">
    <property type="entry name" value="HTH_ARAC"/>
    <property type="match status" value="1"/>
</dbReference>
<evidence type="ECO:0000256" key="7">
    <source>
        <dbReference type="ARBA" id="ARBA00023125"/>
    </source>
</evidence>
<evidence type="ECO:0000313" key="14">
    <source>
        <dbReference type="Proteomes" id="UP000886889"/>
    </source>
</evidence>
<evidence type="ECO:0000256" key="5">
    <source>
        <dbReference type="ARBA" id="ARBA00023012"/>
    </source>
</evidence>
<evidence type="ECO:0000256" key="6">
    <source>
        <dbReference type="ARBA" id="ARBA00023015"/>
    </source>
</evidence>
<dbReference type="InterPro" id="IPR018060">
    <property type="entry name" value="HTH_AraC"/>
</dbReference>
<keyword evidence="5" id="KW-0902">Two-component regulatory system</keyword>
<dbReference type="Gene3D" id="1.10.10.60">
    <property type="entry name" value="Homeodomain-like"/>
    <property type="match status" value="2"/>
</dbReference>
<feature type="domain" description="Response regulatory" evidence="12">
    <location>
        <begin position="7"/>
        <end position="124"/>
    </location>
</feature>
<feature type="modified residue" description="4-aspartylphosphate" evidence="10">
    <location>
        <position position="59"/>
    </location>
</feature>
<dbReference type="SUPFAM" id="SSF52172">
    <property type="entry name" value="CheY-like"/>
    <property type="match status" value="1"/>
</dbReference>
<dbReference type="Pfam" id="PF00072">
    <property type="entry name" value="Response_reg"/>
    <property type="match status" value="1"/>
</dbReference>
<evidence type="ECO:0000256" key="1">
    <source>
        <dbReference type="ARBA" id="ARBA00004496"/>
    </source>
</evidence>
<dbReference type="InterPro" id="IPR001789">
    <property type="entry name" value="Sig_transdc_resp-reg_receiver"/>
</dbReference>
<dbReference type="SMART" id="SM00448">
    <property type="entry name" value="REC"/>
    <property type="match status" value="1"/>
</dbReference>
<dbReference type="PROSITE" id="PS01124">
    <property type="entry name" value="HTH_ARAC_FAMILY_2"/>
    <property type="match status" value="1"/>
</dbReference>
<dbReference type="SUPFAM" id="SSF46689">
    <property type="entry name" value="Homeodomain-like"/>
    <property type="match status" value="2"/>
</dbReference>
<organism evidence="13 14">
    <name type="scientific">Candidatus Merdiplasma excrementigallinarum</name>
    <dbReference type="NCBI Taxonomy" id="2840864"/>
    <lineage>
        <taxon>Bacteria</taxon>
        <taxon>Bacillati</taxon>
        <taxon>Bacillota</taxon>
        <taxon>Clostridia</taxon>
        <taxon>Lachnospirales</taxon>
        <taxon>Lachnospiraceae</taxon>
        <taxon>Lachnospiraceae incertae sedis</taxon>
        <taxon>Candidatus Merdiplasma</taxon>
    </lineage>
</organism>
<evidence type="ECO:0000256" key="10">
    <source>
        <dbReference type="PROSITE-ProRule" id="PRU00169"/>
    </source>
</evidence>
<dbReference type="AlphaFoldDB" id="A0A9D1T945"/>
<keyword evidence="6" id="KW-0805">Transcription regulation</keyword>
<dbReference type="Proteomes" id="UP000886889">
    <property type="component" value="Unassembled WGS sequence"/>
</dbReference>
<evidence type="ECO:0000256" key="2">
    <source>
        <dbReference type="ARBA" id="ARBA00018672"/>
    </source>
</evidence>
<accession>A0A9D1T945</accession>
<dbReference type="Pfam" id="PF12833">
    <property type="entry name" value="HTH_18"/>
    <property type="match status" value="1"/>
</dbReference>
<dbReference type="GO" id="GO:0000160">
    <property type="term" value="P:phosphorelay signal transduction system"/>
    <property type="evidence" value="ECO:0007669"/>
    <property type="project" value="UniProtKB-KW"/>
</dbReference>
<dbReference type="InterPro" id="IPR041522">
    <property type="entry name" value="CdaR_GGDEF"/>
</dbReference>
<dbReference type="EMBL" id="DVOS01000042">
    <property type="protein sequence ID" value="HIV23232.1"/>
    <property type="molecule type" value="Genomic_DNA"/>
</dbReference>
<name>A0A9D1T945_9FIRM</name>
<dbReference type="CDD" id="cd17536">
    <property type="entry name" value="REC_YesN-like"/>
    <property type="match status" value="1"/>
</dbReference>
<keyword evidence="3" id="KW-0963">Cytoplasm</keyword>
<dbReference type="PANTHER" id="PTHR42713:SF3">
    <property type="entry name" value="TRANSCRIPTIONAL REGULATORY PROTEIN HPTR"/>
    <property type="match status" value="1"/>
</dbReference>
<evidence type="ECO:0000259" key="11">
    <source>
        <dbReference type="PROSITE" id="PS01124"/>
    </source>
</evidence>
<comment type="caution">
    <text evidence="13">The sequence shown here is derived from an EMBL/GenBank/DDBJ whole genome shotgun (WGS) entry which is preliminary data.</text>
</comment>
<feature type="domain" description="HTH araC/xylS-type" evidence="11">
    <location>
        <begin position="435"/>
        <end position="534"/>
    </location>
</feature>
<protein>
    <recommendedName>
        <fullName evidence="2">Stage 0 sporulation protein A homolog</fullName>
    </recommendedName>
</protein>
<evidence type="ECO:0000259" key="12">
    <source>
        <dbReference type="PROSITE" id="PS50110"/>
    </source>
</evidence>
<evidence type="ECO:0000256" key="3">
    <source>
        <dbReference type="ARBA" id="ARBA00022490"/>
    </source>
</evidence>
<gene>
    <name evidence="13" type="ORF">IAC80_04755</name>
</gene>
<comment type="function">
    <text evidence="9">May play the central regulatory role in sporulation. It may be an element of the effector pathway responsible for the activation of sporulation genes in response to nutritional stress. Spo0A may act in concert with spo0H (a sigma factor) to control the expression of some genes that are critical to the sporulation process.</text>
</comment>
<dbReference type="PRINTS" id="PR00032">
    <property type="entry name" value="HTHARAC"/>
</dbReference>
<reference evidence="13" key="2">
    <citation type="journal article" date="2021" name="PeerJ">
        <title>Extensive microbial diversity within the chicken gut microbiome revealed by metagenomics and culture.</title>
        <authorList>
            <person name="Gilroy R."/>
            <person name="Ravi A."/>
            <person name="Getino M."/>
            <person name="Pursley I."/>
            <person name="Horton D.L."/>
            <person name="Alikhan N.F."/>
            <person name="Baker D."/>
            <person name="Gharbi K."/>
            <person name="Hall N."/>
            <person name="Watson M."/>
            <person name="Adriaenssens E.M."/>
            <person name="Foster-Nyarko E."/>
            <person name="Jarju S."/>
            <person name="Secka A."/>
            <person name="Antonio M."/>
            <person name="Oren A."/>
            <person name="Chaudhuri R.R."/>
            <person name="La Ragione R."/>
            <person name="Hildebrand F."/>
            <person name="Pallen M.J."/>
        </authorList>
    </citation>
    <scope>NUCLEOTIDE SEQUENCE</scope>
    <source>
        <strain evidence="13">ChiBcec6-7307</strain>
    </source>
</reference>
<comment type="subcellular location">
    <subcellularLocation>
        <location evidence="1">Cytoplasm</location>
    </subcellularLocation>
</comment>
<proteinExistence type="predicted"/>
<dbReference type="GO" id="GO:0043565">
    <property type="term" value="F:sequence-specific DNA binding"/>
    <property type="evidence" value="ECO:0007669"/>
    <property type="project" value="InterPro"/>
</dbReference>
<keyword evidence="7" id="KW-0238">DNA-binding</keyword>
<dbReference type="PROSITE" id="PS50110">
    <property type="entry name" value="RESPONSE_REGULATORY"/>
    <property type="match status" value="1"/>
</dbReference>
<dbReference type="GO" id="GO:0003700">
    <property type="term" value="F:DNA-binding transcription factor activity"/>
    <property type="evidence" value="ECO:0007669"/>
    <property type="project" value="InterPro"/>
</dbReference>
<keyword evidence="4 10" id="KW-0597">Phosphoprotein</keyword>
<evidence type="ECO:0000256" key="8">
    <source>
        <dbReference type="ARBA" id="ARBA00023163"/>
    </source>
</evidence>
<dbReference type="InterPro" id="IPR011006">
    <property type="entry name" value="CheY-like_superfamily"/>
</dbReference>
<evidence type="ECO:0000313" key="13">
    <source>
        <dbReference type="EMBL" id="HIV23232.1"/>
    </source>
</evidence>
<dbReference type="Gene3D" id="3.40.50.2300">
    <property type="match status" value="1"/>
</dbReference>
<dbReference type="InterPro" id="IPR020449">
    <property type="entry name" value="Tscrpt_reg_AraC-type_HTH"/>
</dbReference>
<sequence>MDSYKYTVLLVDDEEEVIQVIMKKIDWEGLGFSVIGYANNGVKALEMVEEYQPDVVMTDIRMPYMDGMELAHRIREEFPGTKILIFTGFDEFEYAKEAVHLEVEEYILKPVNSVEMTKVFGQMKAKLDQEISEKRNAETLQRYYLESLPLLQANFYTTLIEGRIREEELEKYLQDYQISLPGPCFCCLVVHTSATQTPEGMSPLLLSTSVQKQAQERLEKRWRTKEFAYLGNTVLLAQLQDENEISELTDECDRFCRYVRRMIGAVVTVGIGEVCRNILDVSKSFAGAREAVSYRGIYGATRAINIREIAPQENREAGAAGEEEQTRLFKMIRLGSGKEVAQAVERYWNHIFNPQDSLQQHHVAVMELVSALYRFAAGNEIELDEEQASENMGELYARLSDMEPENLKNWLLEISLSFREKLITARSRSTKSFVIKAMEYVQNHYSDEDISLDHVCEILGVSGSYFSTIFKKETGNSFIGYLTDYRMEQAARLLIGTNEKSYIIAKQVGYGDPNYFSYVFKRKYGVSPSKYRTEHTERDR</sequence>
<reference evidence="13" key="1">
    <citation type="submission" date="2020-10" db="EMBL/GenBank/DDBJ databases">
        <authorList>
            <person name="Gilroy R."/>
        </authorList>
    </citation>
    <scope>NUCLEOTIDE SEQUENCE</scope>
    <source>
        <strain evidence="13">ChiBcec6-7307</strain>
    </source>
</reference>
<dbReference type="InterPro" id="IPR009057">
    <property type="entry name" value="Homeodomain-like_sf"/>
</dbReference>
<keyword evidence="8" id="KW-0804">Transcription</keyword>
<evidence type="ECO:0000256" key="4">
    <source>
        <dbReference type="ARBA" id="ARBA00022553"/>
    </source>
</evidence>
<dbReference type="Pfam" id="PF17853">
    <property type="entry name" value="GGDEF_2"/>
    <property type="match status" value="1"/>
</dbReference>